<dbReference type="GO" id="GO:0004526">
    <property type="term" value="F:ribonuclease P activity"/>
    <property type="evidence" value="ECO:0007669"/>
    <property type="project" value="InterPro"/>
</dbReference>
<comment type="function">
    <text evidence="1">RNaseP catalyzes the removal of the 5'-leader sequence from pre-tRNA to produce the mature 5'-terminus. It can also cleave other RNA substrates such as 4.5S RNA. The protein component plays an auxiliary but essential role in vivo by binding to the 5'-leader sequence and broadening the substrate specificity of the ribozyme.</text>
</comment>
<dbReference type="InterPro" id="IPR020568">
    <property type="entry name" value="Ribosomal_Su5_D2-typ_SF"/>
</dbReference>
<dbReference type="PROSITE" id="PS00648">
    <property type="entry name" value="RIBONUCLEASE_P"/>
    <property type="match status" value="1"/>
</dbReference>
<keyword evidence="6" id="KW-0694">RNA-binding</keyword>
<dbReference type="PANTHER" id="PTHR33992:SF1">
    <property type="entry name" value="RIBONUCLEASE P PROTEIN COMPONENT"/>
    <property type="match status" value="1"/>
</dbReference>
<organism evidence="7">
    <name type="scientific">marine sediment metagenome</name>
    <dbReference type="NCBI Taxonomy" id="412755"/>
    <lineage>
        <taxon>unclassified sequences</taxon>
        <taxon>metagenomes</taxon>
        <taxon>ecological metagenomes</taxon>
    </lineage>
</organism>
<evidence type="ECO:0000256" key="3">
    <source>
        <dbReference type="ARBA" id="ARBA00022722"/>
    </source>
</evidence>
<proteinExistence type="predicted"/>
<dbReference type="InterPro" id="IPR020539">
    <property type="entry name" value="RNase_P_CS"/>
</dbReference>
<dbReference type="Gene3D" id="3.30.230.10">
    <property type="match status" value="1"/>
</dbReference>
<protein>
    <submittedName>
        <fullName evidence="7">Uncharacterized protein</fullName>
    </submittedName>
</protein>
<dbReference type="InterPro" id="IPR014721">
    <property type="entry name" value="Ribsml_uS5_D2-typ_fold_subgr"/>
</dbReference>
<accession>X1VE63</accession>
<evidence type="ECO:0000256" key="2">
    <source>
        <dbReference type="ARBA" id="ARBA00022694"/>
    </source>
</evidence>
<dbReference type="NCBIfam" id="TIGR00188">
    <property type="entry name" value="rnpA"/>
    <property type="match status" value="1"/>
</dbReference>
<dbReference type="EMBL" id="BARW01026384">
    <property type="protein sequence ID" value="GAJ04865.1"/>
    <property type="molecule type" value="Genomic_DNA"/>
</dbReference>
<gene>
    <name evidence="7" type="ORF">S12H4_43046</name>
</gene>
<evidence type="ECO:0000256" key="6">
    <source>
        <dbReference type="ARBA" id="ARBA00022884"/>
    </source>
</evidence>
<keyword evidence="5" id="KW-0378">Hydrolase</keyword>
<name>X1VE63_9ZZZZ</name>
<evidence type="ECO:0000256" key="5">
    <source>
        <dbReference type="ARBA" id="ARBA00022801"/>
    </source>
</evidence>
<dbReference type="PANTHER" id="PTHR33992">
    <property type="entry name" value="RIBONUCLEASE P PROTEIN COMPONENT"/>
    <property type="match status" value="1"/>
</dbReference>
<dbReference type="GO" id="GO:0000049">
    <property type="term" value="F:tRNA binding"/>
    <property type="evidence" value="ECO:0007669"/>
    <property type="project" value="InterPro"/>
</dbReference>
<reference evidence="7" key="1">
    <citation type="journal article" date="2014" name="Front. Microbiol.">
        <title>High frequency of phylogenetically diverse reductive dehalogenase-homologous genes in deep subseafloor sedimentary metagenomes.</title>
        <authorList>
            <person name="Kawai M."/>
            <person name="Futagami T."/>
            <person name="Toyoda A."/>
            <person name="Takaki Y."/>
            <person name="Nishi S."/>
            <person name="Hori S."/>
            <person name="Arai W."/>
            <person name="Tsubouchi T."/>
            <person name="Morono Y."/>
            <person name="Uchiyama I."/>
            <person name="Ito T."/>
            <person name="Fujiyama A."/>
            <person name="Inagaki F."/>
            <person name="Takami H."/>
        </authorList>
    </citation>
    <scope>NUCLEOTIDE SEQUENCE</scope>
    <source>
        <strain evidence="7">Expedition CK06-06</strain>
    </source>
</reference>
<dbReference type="GO" id="GO:0042781">
    <property type="term" value="F:3'-tRNA processing endoribonuclease activity"/>
    <property type="evidence" value="ECO:0007669"/>
    <property type="project" value="TreeGrafter"/>
</dbReference>
<dbReference type="InterPro" id="IPR000100">
    <property type="entry name" value="RNase_P"/>
</dbReference>
<evidence type="ECO:0000313" key="7">
    <source>
        <dbReference type="EMBL" id="GAJ04865.1"/>
    </source>
</evidence>
<sequence>TKRAQYLVVYKSGKAWGDNLIRTKALPNGLELSRYGFSVTKNLGKAVVRNRVRRLLKEIVRLTAVKTGWDIVFIAHRSAAAADYHQLKESVHKLLARADLLRDNNEMVGTGVN</sequence>
<dbReference type="Pfam" id="PF00825">
    <property type="entry name" value="Ribonuclease_P"/>
    <property type="match status" value="1"/>
</dbReference>
<comment type="caution">
    <text evidence="7">The sequence shown here is derived from an EMBL/GenBank/DDBJ whole genome shotgun (WGS) entry which is preliminary data.</text>
</comment>
<keyword evidence="2" id="KW-0819">tRNA processing</keyword>
<feature type="non-terminal residue" evidence="7">
    <location>
        <position position="1"/>
    </location>
</feature>
<keyword evidence="4" id="KW-0255">Endonuclease</keyword>
<dbReference type="GO" id="GO:0030677">
    <property type="term" value="C:ribonuclease P complex"/>
    <property type="evidence" value="ECO:0007669"/>
    <property type="project" value="TreeGrafter"/>
</dbReference>
<dbReference type="SUPFAM" id="SSF54211">
    <property type="entry name" value="Ribosomal protein S5 domain 2-like"/>
    <property type="match status" value="1"/>
</dbReference>
<dbReference type="AlphaFoldDB" id="X1VE63"/>
<evidence type="ECO:0000256" key="1">
    <source>
        <dbReference type="ARBA" id="ARBA00002663"/>
    </source>
</evidence>
<evidence type="ECO:0000256" key="4">
    <source>
        <dbReference type="ARBA" id="ARBA00022759"/>
    </source>
</evidence>
<keyword evidence="3" id="KW-0540">Nuclease</keyword>